<dbReference type="Proteomes" id="UP001275084">
    <property type="component" value="Unassembled WGS sequence"/>
</dbReference>
<accession>A0AAJ0HV75</accession>
<evidence type="ECO:0000313" key="3">
    <source>
        <dbReference type="EMBL" id="KAK3363505.1"/>
    </source>
</evidence>
<feature type="signal peptide" evidence="2">
    <location>
        <begin position="1"/>
        <end position="16"/>
    </location>
</feature>
<dbReference type="EMBL" id="JAUIQD010000001">
    <property type="protein sequence ID" value="KAK3363505.1"/>
    <property type="molecule type" value="Genomic_DNA"/>
</dbReference>
<comment type="caution">
    <text evidence="3">The sequence shown here is derived from an EMBL/GenBank/DDBJ whole genome shotgun (WGS) entry which is preliminary data.</text>
</comment>
<feature type="compositionally biased region" description="Polar residues" evidence="1">
    <location>
        <begin position="50"/>
        <end position="60"/>
    </location>
</feature>
<feature type="region of interest" description="Disordered" evidence="1">
    <location>
        <begin position="33"/>
        <end position="75"/>
    </location>
</feature>
<evidence type="ECO:0000256" key="2">
    <source>
        <dbReference type="SAM" id="SignalP"/>
    </source>
</evidence>
<dbReference type="AlphaFoldDB" id="A0AAJ0HV75"/>
<evidence type="ECO:0008006" key="5">
    <source>
        <dbReference type="Google" id="ProtNLM"/>
    </source>
</evidence>
<gene>
    <name evidence="3" type="ORF">B0T25DRAFT_44730</name>
</gene>
<name>A0AAJ0HV75_9PEZI</name>
<feature type="compositionally biased region" description="Basic and acidic residues" evidence="1">
    <location>
        <begin position="35"/>
        <end position="46"/>
    </location>
</feature>
<keyword evidence="2" id="KW-0732">Signal</keyword>
<reference evidence="3" key="1">
    <citation type="journal article" date="2023" name="Mol. Phylogenet. Evol.">
        <title>Genome-scale phylogeny and comparative genomics of the fungal order Sordariales.</title>
        <authorList>
            <person name="Hensen N."/>
            <person name="Bonometti L."/>
            <person name="Westerberg I."/>
            <person name="Brannstrom I.O."/>
            <person name="Guillou S."/>
            <person name="Cros-Aarteil S."/>
            <person name="Calhoun S."/>
            <person name="Haridas S."/>
            <person name="Kuo A."/>
            <person name="Mondo S."/>
            <person name="Pangilinan J."/>
            <person name="Riley R."/>
            <person name="LaButti K."/>
            <person name="Andreopoulos B."/>
            <person name="Lipzen A."/>
            <person name="Chen C."/>
            <person name="Yan M."/>
            <person name="Daum C."/>
            <person name="Ng V."/>
            <person name="Clum A."/>
            <person name="Steindorff A."/>
            <person name="Ohm R.A."/>
            <person name="Martin F."/>
            <person name="Silar P."/>
            <person name="Natvig D.O."/>
            <person name="Lalanne C."/>
            <person name="Gautier V."/>
            <person name="Ament-Velasquez S.L."/>
            <person name="Kruys A."/>
            <person name="Hutchinson M.I."/>
            <person name="Powell A.J."/>
            <person name="Barry K."/>
            <person name="Miller A.N."/>
            <person name="Grigoriev I.V."/>
            <person name="Debuchy R."/>
            <person name="Gladieux P."/>
            <person name="Hiltunen Thoren M."/>
            <person name="Johannesson H."/>
        </authorList>
    </citation>
    <scope>NUCLEOTIDE SEQUENCE</scope>
    <source>
        <strain evidence="3">CBS 955.72</strain>
    </source>
</reference>
<protein>
    <recommendedName>
        <fullName evidence="5">Secreted protein</fullName>
    </recommendedName>
</protein>
<sequence length="92" mass="10730">MSALSASFLLLRYLFSYRLLNVLHMRFTGRRHSIKRSEGAHEDHFRRTAIRSSSQPNKYSQDCLPSPQKAERRGVRRWATNASLRRLADGIQ</sequence>
<feature type="chain" id="PRO_5042515771" description="Secreted protein" evidence="2">
    <location>
        <begin position="17"/>
        <end position="92"/>
    </location>
</feature>
<evidence type="ECO:0000313" key="4">
    <source>
        <dbReference type="Proteomes" id="UP001275084"/>
    </source>
</evidence>
<keyword evidence="4" id="KW-1185">Reference proteome</keyword>
<evidence type="ECO:0000256" key="1">
    <source>
        <dbReference type="SAM" id="MobiDB-lite"/>
    </source>
</evidence>
<proteinExistence type="predicted"/>
<organism evidence="3 4">
    <name type="scientific">Lasiosphaeria hispida</name>
    <dbReference type="NCBI Taxonomy" id="260671"/>
    <lineage>
        <taxon>Eukaryota</taxon>
        <taxon>Fungi</taxon>
        <taxon>Dikarya</taxon>
        <taxon>Ascomycota</taxon>
        <taxon>Pezizomycotina</taxon>
        <taxon>Sordariomycetes</taxon>
        <taxon>Sordariomycetidae</taxon>
        <taxon>Sordariales</taxon>
        <taxon>Lasiosphaeriaceae</taxon>
        <taxon>Lasiosphaeria</taxon>
    </lineage>
</organism>
<reference evidence="3" key="2">
    <citation type="submission" date="2023-06" db="EMBL/GenBank/DDBJ databases">
        <authorList>
            <consortium name="Lawrence Berkeley National Laboratory"/>
            <person name="Haridas S."/>
            <person name="Hensen N."/>
            <person name="Bonometti L."/>
            <person name="Westerberg I."/>
            <person name="Brannstrom I.O."/>
            <person name="Guillou S."/>
            <person name="Cros-Aarteil S."/>
            <person name="Calhoun S."/>
            <person name="Kuo A."/>
            <person name="Mondo S."/>
            <person name="Pangilinan J."/>
            <person name="Riley R."/>
            <person name="Labutti K."/>
            <person name="Andreopoulos B."/>
            <person name="Lipzen A."/>
            <person name="Chen C."/>
            <person name="Yanf M."/>
            <person name="Daum C."/>
            <person name="Ng V."/>
            <person name="Clum A."/>
            <person name="Steindorff A."/>
            <person name="Ohm R."/>
            <person name="Martin F."/>
            <person name="Silar P."/>
            <person name="Natvig D."/>
            <person name="Lalanne C."/>
            <person name="Gautier V."/>
            <person name="Ament-Velasquez S.L."/>
            <person name="Kruys A."/>
            <person name="Hutchinson M.I."/>
            <person name="Powell A.J."/>
            <person name="Barry K."/>
            <person name="Miller A.N."/>
            <person name="Grigoriev I.V."/>
            <person name="Debuchy R."/>
            <person name="Gladieux P."/>
            <person name="Thoren M.H."/>
            <person name="Johannesson H."/>
        </authorList>
    </citation>
    <scope>NUCLEOTIDE SEQUENCE</scope>
    <source>
        <strain evidence="3">CBS 955.72</strain>
    </source>
</reference>